<evidence type="ECO:0000313" key="1">
    <source>
        <dbReference type="EMBL" id="KAK4543817.1"/>
    </source>
</evidence>
<protein>
    <submittedName>
        <fullName evidence="1">Uncharacterized protein</fullName>
    </submittedName>
</protein>
<dbReference type="PANTHER" id="PTHR42085:SF8">
    <property type="entry name" value="F-BOX DOMAIN-CONTAINING PROTEIN"/>
    <property type="match status" value="1"/>
</dbReference>
<reference evidence="1 2" key="1">
    <citation type="submission" date="2021-11" db="EMBL/GenBank/DDBJ databases">
        <title>Black yeast isolated from Biological Soil Crust.</title>
        <authorList>
            <person name="Kurbessoian T."/>
        </authorList>
    </citation>
    <scope>NUCLEOTIDE SEQUENCE [LARGE SCALE GENOMIC DNA]</scope>
    <source>
        <strain evidence="1 2">CCFEE 5522</strain>
    </source>
</reference>
<keyword evidence="2" id="KW-1185">Reference proteome</keyword>
<proteinExistence type="predicted"/>
<gene>
    <name evidence="1" type="ORF">LTR36_004850</name>
</gene>
<organism evidence="1 2">
    <name type="scientific">Oleoguttula mirabilis</name>
    <dbReference type="NCBI Taxonomy" id="1507867"/>
    <lineage>
        <taxon>Eukaryota</taxon>
        <taxon>Fungi</taxon>
        <taxon>Dikarya</taxon>
        <taxon>Ascomycota</taxon>
        <taxon>Pezizomycotina</taxon>
        <taxon>Dothideomycetes</taxon>
        <taxon>Dothideomycetidae</taxon>
        <taxon>Mycosphaerellales</taxon>
        <taxon>Teratosphaeriaceae</taxon>
        <taxon>Oleoguttula</taxon>
    </lineage>
</organism>
<accession>A0AAV9JFI0</accession>
<dbReference type="Proteomes" id="UP001324427">
    <property type="component" value="Unassembled WGS sequence"/>
</dbReference>
<name>A0AAV9JFI0_9PEZI</name>
<evidence type="ECO:0000313" key="2">
    <source>
        <dbReference type="Proteomes" id="UP001324427"/>
    </source>
</evidence>
<comment type="caution">
    <text evidence="1">The sequence shown here is derived from an EMBL/GenBank/DDBJ whole genome shotgun (WGS) entry which is preliminary data.</text>
</comment>
<dbReference type="AlphaFoldDB" id="A0AAV9JFI0"/>
<dbReference type="PANTHER" id="PTHR42085">
    <property type="entry name" value="F-BOX DOMAIN-CONTAINING PROTEIN"/>
    <property type="match status" value="1"/>
</dbReference>
<dbReference type="EMBL" id="JAVFHQ010000029">
    <property type="protein sequence ID" value="KAK4543817.1"/>
    <property type="molecule type" value="Genomic_DNA"/>
</dbReference>
<sequence length="176" mass="20015">MPSFFDLPPELRNLIYARVVPSGIVYQEYYIETGENYQTPPPSITHVSHRHRQETLPIWRARNTFLLPNDLDNVDMWLLRIRGSGAEHLHRLRFTEEAYSHYLPSQNWDVTFTVTAKVTGSSFRVSIAWEGGAPPGPGQVSENIGHSERLVLAQMRGRVAFLASLVGRKIEEVEAS</sequence>
<dbReference type="InterPro" id="IPR038883">
    <property type="entry name" value="AN11006-like"/>
</dbReference>